<evidence type="ECO:0000313" key="2">
    <source>
        <dbReference type="Proteomes" id="UP000604473"/>
    </source>
</evidence>
<comment type="caution">
    <text evidence="1">The sequence shown here is derived from an EMBL/GenBank/DDBJ whole genome shotgun (WGS) entry which is preliminary data.</text>
</comment>
<reference evidence="1 2" key="1">
    <citation type="submission" date="2021-01" db="EMBL/GenBank/DDBJ databases">
        <title>Draft genomes of Rhodovulum sulfidophilum.</title>
        <authorList>
            <person name="Guzman M.S."/>
        </authorList>
    </citation>
    <scope>NUCLEOTIDE SEQUENCE [LARGE SCALE GENOMIC DNA]</scope>
    <source>
        <strain evidence="1 2">AB35</strain>
    </source>
</reference>
<organism evidence="1 2">
    <name type="scientific">Rhodovulum sulfidophilum</name>
    <name type="common">Rhodobacter sulfidophilus</name>
    <dbReference type="NCBI Taxonomy" id="35806"/>
    <lineage>
        <taxon>Bacteria</taxon>
        <taxon>Pseudomonadati</taxon>
        <taxon>Pseudomonadota</taxon>
        <taxon>Alphaproteobacteria</taxon>
        <taxon>Rhodobacterales</taxon>
        <taxon>Paracoccaceae</taxon>
        <taxon>Rhodovulum</taxon>
    </lineage>
</organism>
<accession>A0ABS1RTK5</accession>
<dbReference type="Pfam" id="PF05159">
    <property type="entry name" value="Capsule_synth"/>
    <property type="match status" value="1"/>
</dbReference>
<proteinExistence type="predicted"/>
<dbReference type="RefSeq" id="WP_202249221.1">
    <property type="nucleotide sequence ID" value="NZ_JAKCFD010000578.1"/>
</dbReference>
<protein>
    <recommendedName>
        <fullName evidence="3">Capsular biosynthesis protein</fullName>
    </recommendedName>
</protein>
<dbReference type="EMBL" id="JAESJJ010000012">
    <property type="protein sequence ID" value="MBL3609238.1"/>
    <property type="molecule type" value="Genomic_DNA"/>
</dbReference>
<evidence type="ECO:0008006" key="3">
    <source>
        <dbReference type="Google" id="ProtNLM"/>
    </source>
</evidence>
<dbReference type="Proteomes" id="UP000604473">
    <property type="component" value="Unassembled WGS sequence"/>
</dbReference>
<dbReference type="InterPro" id="IPR007833">
    <property type="entry name" value="Capsule_polysaccharide_synth"/>
</dbReference>
<sequence length="325" mass="35093">MLGDGRKYHVNAVSAAKVAGGITPWVVEQGYLRPGLISVEAWGTGGRSAIPAAFAATTDTRPELPVPVPAPGSFLRYAAYDVAYHLANVLFGPVFYPRYRHYALDSPWAEWRGWIGKGLRARFRARQTEAALARIAAHAGPVFLVPLQLDTDFQIRDHGTGRSQAEELAAVMASFAAHAPVGALLAIKEHPLDNGLRRWDRRAERLARAAGIGDRVAVFTGGRVEALYPKLAGIVTINSTVGLSALLAGVPVKVLGRAIYDLPGLTDPDGLDAFWAAPARPDPAEAERFRRFLRHDYHVPGAFDGPDAQRGAEALARFIAGERPQ</sequence>
<name>A0ABS1RTK5_RHOSU</name>
<keyword evidence="2" id="KW-1185">Reference proteome</keyword>
<evidence type="ECO:0000313" key="1">
    <source>
        <dbReference type="EMBL" id="MBL3609238.1"/>
    </source>
</evidence>
<gene>
    <name evidence="1" type="ORF">JMM60_10595</name>
</gene>